<comment type="caution">
    <text evidence="1">The sequence shown here is derived from an EMBL/GenBank/DDBJ whole genome shotgun (WGS) entry which is preliminary data.</text>
</comment>
<organism evidence="1 2">
    <name type="scientific">Ciceribacter ferrooxidans</name>
    <dbReference type="NCBI Taxonomy" id="2509717"/>
    <lineage>
        <taxon>Bacteria</taxon>
        <taxon>Pseudomonadati</taxon>
        <taxon>Pseudomonadota</taxon>
        <taxon>Alphaproteobacteria</taxon>
        <taxon>Hyphomicrobiales</taxon>
        <taxon>Rhizobiaceae</taxon>
        <taxon>Ciceribacter</taxon>
    </lineage>
</organism>
<dbReference type="EMBL" id="SDVB01000022">
    <property type="protein sequence ID" value="RYC28383.1"/>
    <property type="molecule type" value="Genomic_DNA"/>
</dbReference>
<evidence type="ECO:0000313" key="1">
    <source>
        <dbReference type="EMBL" id="RYC28383.1"/>
    </source>
</evidence>
<keyword evidence="2" id="KW-1185">Reference proteome</keyword>
<dbReference type="Proteomes" id="UP000291088">
    <property type="component" value="Unassembled WGS sequence"/>
</dbReference>
<dbReference type="RefSeq" id="WP_129330107.1">
    <property type="nucleotide sequence ID" value="NZ_SDVB01000022.1"/>
</dbReference>
<reference evidence="1 2" key="1">
    <citation type="submission" date="2019-01" db="EMBL/GenBank/DDBJ databases">
        <authorList>
            <person name="Deng T."/>
        </authorList>
    </citation>
    <scope>NUCLEOTIDE SEQUENCE [LARGE SCALE GENOMIC DNA]</scope>
    <source>
        <strain evidence="1 2">F8825</strain>
    </source>
</reference>
<dbReference type="AlphaFoldDB" id="A0A4Q2U1C2"/>
<dbReference type="InterPro" id="IPR021352">
    <property type="entry name" value="DUF2971"/>
</dbReference>
<dbReference type="OrthoDB" id="4119964at2"/>
<sequence length="309" mass="35024">MKLIFKYFSESVVERVFVRDGHVGFKCSLPEDYNDPFELFLGVDLEQGSDLLATYSEVVQEIPSLLTTCFSKSPVVTPMWAHYGNNHRGFVIGFDVAELQEVFQDLLVREISYRDRPSETLISFAEMAAHRKKPRDAMALRNAVLYQAYFSKYLEWSYEQEVRAVNIDEYVEDVSGNKILYVPKQCVAAIVSGAKSSSQTRDALQEVAQELGADFYIGRIGRSYPMPYLITDAGSSRVFSDSEISPPIAECAECTEPLRDKGGLCPWCSIDDAHRMAAAINNPFRILEHYGLLEEYVENYPVGPRKPYQ</sequence>
<accession>A0A4Q2U1C2</accession>
<proteinExistence type="predicted"/>
<protein>
    <submittedName>
        <fullName evidence="1">DUF2971 domain-containing protein</fullName>
    </submittedName>
</protein>
<dbReference type="Pfam" id="PF11185">
    <property type="entry name" value="DUF2971"/>
    <property type="match status" value="1"/>
</dbReference>
<evidence type="ECO:0000313" key="2">
    <source>
        <dbReference type="Proteomes" id="UP000291088"/>
    </source>
</evidence>
<gene>
    <name evidence="1" type="ORF">EUU22_00055</name>
</gene>
<name>A0A4Q2U1C2_9HYPH</name>